<sequence length="84" mass="9748">MLEKGLELHTVTGTIEQLEPCPCCGYRTLTTRHEYEICSLCNWEDTVPIDPEKYNPANQSSLNRAKEIFRKMENIMSLGKWARD</sequence>
<evidence type="ECO:0000259" key="1">
    <source>
        <dbReference type="Pfam" id="PF14206"/>
    </source>
</evidence>
<protein>
    <recommendedName>
        <fullName evidence="1">Cysteine-rich CPCC domain-containing protein</fullName>
    </recommendedName>
</protein>
<dbReference type="InterPro" id="IPR025983">
    <property type="entry name" value="Cys_rich_CPCC"/>
</dbReference>
<evidence type="ECO:0000313" key="3">
    <source>
        <dbReference type="Proteomes" id="UP000317901"/>
    </source>
</evidence>
<comment type="caution">
    <text evidence="2">The sequence shown here is derived from an EMBL/GenBank/DDBJ whole genome shotgun (WGS) entry which is preliminary data.</text>
</comment>
<reference evidence="2 3" key="1">
    <citation type="submission" date="2019-06" db="EMBL/GenBank/DDBJ databases">
        <title>Pseudomonas bimorpha sp. nov. isolated from bovine raw milk and skim milk concentrate.</title>
        <authorList>
            <person name="Hofmann K."/>
            <person name="Huptas C."/>
            <person name="Doll E."/>
            <person name="Scherer S."/>
            <person name="Wenning M."/>
        </authorList>
    </citation>
    <scope>NUCLEOTIDE SEQUENCE [LARGE SCALE GENOMIC DNA]</scope>
    <source>
        <strain evidence="2 3">DSM 108990</strain>
    </source>
</reference>
<dbReference type="OrthoDB" id="1456570at2"/>
<organism evidence="2 3">
    <name type="scientific">Pseudomonas saxonica</name>
    <dbReference type="NCBI Taxonomy" id="2600598"/>
    <lineage>
        <taxon>Bacteria</taxon>
        <taxon>Pseudomonadati</taxon>
        <taxon>Pseudomonadota</taxon>
        <taxon>Gammaproteobacteria</taxon>
        <taxon>Pseudomonadales</taxon>
        <taxon>Pseudomonadaceae</taxon>
        <taxon>Pseudomonas</taxon>
    </lineage>
</organism>
<proteinExistence type="predicted"/>
<gene>
    <name evidence="2" type="ORF">FJD37_23430</name>
</gene>
<dbReference type="AlphaFoldDB" id="A0A5C5PRE4"/>
<name>A0A5C5PRE4_9PSED</name>
<accession>A0A5C5PRE4</accession>
<feature type="domain" description="Cysteine-rich CPCC" evidence="1">
    <location>
        <begin position="20"/>
        <end position="72"/>
    </location>
</feature>
<dbReference type="Proteomes" id="UP000317901">
    <property type="component" value="Unassembled WGS sequence"/>
</dbReference>
<evidence type="ECO:0000313" key="2">
    <source>
        <dbReference type="EMBL" id="TWR78512.1"/>
    </source>
</evidence>
<dbReference type="Pfam" id="PF14206">
    <property type="entry name" value="Cys_rich_CPCC"/>
    <property type="match status" value="1"/>
</dbReference>
<dbReference type="EMBL" id="VFIP01000086">
    <property type="protein sequence ID" value="TWR78512.1"/>
    <property type="molecule type" value="Genomic_DNA"/>
</dbReference>